<dbReference type="InterPro" id="IPR005625">
    <property type="entry name" value="PepSY-ass_TM"/>
</dbReference>
<keyword evidence="1" id="KW-1133">Transmembrane helix</keyword>
<protein>
    <submittedName>
        <fullName evidence="2">PepSY-associated TM helix domain protein</fullName>
    </submittedName>
</protein>
<evidence type="ECO:0000256" key="1">
    <source>
        <dbReference type="SAM" id="Phobius"/>
    </source>
</evidence>
<organism evidence="2 3">
    <name type="scientific">Hydrogenophaga intermedia</name>
    <dbReference type="NCBI Taxonomy" id="65786"/>
    <lineage>
        <taxon>Bacteria</taxon>
        <taxon>Pseudomonadati</taxon>
        <taxon>Pseudomonadota</taxon>
        <taxon>Betaproteobacteria</taxon>
        <taxon>Burkholderiales</taxon>
        <taxon>Comamonadaceae</taxon>
        <taxon>Hydrogenophaga</taxon>
    </lineage>
</organism>
<keyword evidence="3" id="KW-1185">Reference proteome</keyword>
<gene>
    <name evidence="2" type="ORF">BN948_04454</name>
</gene>
<accession>A0A1L1PQJ1</accession>
<dbReference type="Proteomes" id="UP000028878">
    <property type="component" value="Unassembled WGS sequence"/>
</dbReference>
<dbReference type="AlphaFoldDB" id="A0A1L1PQJ1"/>
<dbReference type="EMBL" id="CCAE010000061">
    <property type="protein sequence ID" value="CDN90013.1"/>
    <property type="molecule type" value="Genomic_DNA"/>
</dbReference>
<feature type="transmembrane region" description="Helical" evidence="1">
    <location>
        <begin position="150"/>
        <end position="177"/>
    </location>
</feature>
<reference evidence="3" key="1">
    <citation type="submission" date="2014-02" db="EMBL/GenBank/DDBJ databases">
        <authorList>
            <person name="Gan H."/>
        </authorList>
    </citation>
    <scope>NUCLEOTIDE SEQUENCE [LARGE SCALE GENOMIC DNA]</scope>
    <source>
        <strain evidence="3">S1</strain>
    </source>
</reference>
<keyword evidence="1" id="KW-0472">Membrane</keyword>
<dbReference type="PANTHER" id="PTHR34219">
    <property type="entry name" value="IRON-REGULATED INNER MEMBRANE PROTEIN-RELATED"/>
    <property type="match status" value="1"/>
</dbReference>
<keyword evidence="1" id="KW-0812">Transmembrane</keyword>
<evidence type="ECO:0000313" key="2">
    <source>
        <dbReference type="EMBL" id="CDN90013.1"/>
    </source>
</evidence>
<feature type="transmembrane region" description="Helical" evidence="1">
    <location>
        <begin position="12"/>
        <end position="35"/>
    </location>
</feature>
<dbReference type="RefSeq" id="WP_009517717.1">
    <property type="nucleotide sequence ID" value="NZ_CCAE010000061.1"/>
</dbReference>
<name>A0A1L1PQJ1_HYDIT</name>
<feature type="transmembrane region" description="Helical" evidence="1">
    <location>
        <begin position="378"/>
        <end position="400"/>
    </location>
</feature>
<proteinExistence type="predicted"/>
<sequence>MRLRAAINWLHRWIGLVAAGFLLVAGLSGALLAWYEELDAWFAPGLLTVPRASSQQVPQQVPLDPVVLRERVQAAYPDRWVNHLPLSQPPGRAAVFYVVPRPGAAADAPAMLQVQVNPFTGDVLGDRVTGEARWGAKHVMPFVYRLHHSLALGLFGTVTFGFVSVLWTIDCFLGFWLTLPARAREARASAPAVAPRPSWWRRWWPAWWVRWSAGGHKRVLDLHRAGGLWLWAMLFVFAWSSVAFNLTPAYDAVMRPWLSFQPTARAVPARAAPQPTPGMDWARAIRTGRELMAQQARANGFQVEREDLLFYDARKALFSYYVRSSRDVRERVGRTLVAFDANTGELRTVWLPTGAASGDTVTSWIGGLHMAALWGWPFQAFVMLAGLGVALLSVTGVLIWKKKADARRAGRRLRGG</sequence>
<dbReference type="Pfam" id="PF03929">
    <property type="entry name" value="PepSY_TM"/>
    <property type="match status" value="1"/>
</dbReference>
<dbReference type="PANTHER" id="PTHR34219:SF5">
    <property type="entry name" value="BLR4505 PROTEIN"/>
    <property type="match status" value="1"/>
</dbReference>
<reference evidence="3" key="2">
    <citation type="submission" date="2014-11" db="EMBL/GenBank/DDBJ databases">
        <title>Draft genome sequence of Hydrogenophaga intermedia S1.</title>
        <authorList>
            <person name="Gan H.M."/>
            <person name="Chew T.H."/>
            <person name="Stolz A."/>
        </authorList>
    </citation>
    <scope>NUCLEOTIDE SEQUENCE [LARGE SCALE GENOMIC DNA]</scope>
    <source>
        <strain evidence="3">S1</strain>
    </source>
</reference>
<evidence type="ECO:0000313" key="3">
    <source>
        <dbReference type="Proteomes" id="UP000028878"/>
    </source>
</evidence>
<feature type="transmembrane region" description="Helical" evidence="1">
    <location>
        <begin position="228"/>
        <end position="250"/>
    </location>
</feature>